<keyword evidence="3" id="KW-0805">Transcription regulation</keyword>
<dbReference type="GO" id="GO:0003677">
    <property type="term" value="F:DNA binding"/>
    <property type="evidence" value="ECO:0007669"/>
    <property type="project" value="InterPro"/>
</dbReference>
<evidence type="ECO:0000256" key="4">
    <source>
        <dbReference type="ARBA" id="ARBA00023163"/>
    </source>
</evidence>
<dbReference type="Proteomes" id="UP000245910">
    <property type="component" value="Chromosome II"/>
</dbReference>
<dbReference type="GO" id="GO:0005634">
    <property type="term" value="C:nucleus"/>
    <property type="evidence" value="ECO:0007669"/>
    <property type="project" value="UniProtKB-SubCell"/>
</dbReference>
<evidence type="ECO:0000259" key="7">
    <source>
        <dbReference type="Pfam" id="PF04082"/>
    </source>
</evidence>
<evidence type="ECO:0000256" key="2">
    <source>
        <dbReference type="ARBA" id="ARBA00022723"/>
    </source>
</evidence>
<dbReference type="PANTHER" id="PTHR47338">
    <property type="entry name" value="ZN(II)2CYS6 TRANSCRIPTION FACTOR (EUROFUNG)-RELATED"/>
    <property type="match status" value="1"/>
</dbReference>
<keyword evidence="6" id="KW-0812">Transmembrane</keyword>
<keyword evidence="2" id="KW-0479">Metal-binding</keyword>
<dbReference type="CDD" id="cd12148">
    <property type="entry name" value="fungal_TF_MHR"/>
    <property type="match status" value="1"/>
</dbReference>
<proteinExistence type="predicted"/>
<dbReference type="GO" id="GO:0008270">
    <property type="term" value="F:zinc ion binding"/>
    <property type="evidence" value="ECO:0007669"/>
    <property type="project" value="InterPro"/>
</dbReference>
<evidence type="ECO:0000313" key="8">
    <source>
        <dbReference type="EMBL" id="CEI60092.1"/>
    </source>
</evidence>
<reference evidence="9" key="1">
    <citation type="submission" date="2014-10" db="EMBL/GenBank/DDBJ databases">
        <authorList>
            <person name="King R."/>
        </authorList>
    </citation>
    <scope>NUCLEOTIDE SEQUENCE [LARGE SCALE GENOMIC DNA]</scope>
    <source>
        <strain evidence="9">A3/5</strain>
    </source>
</reference>
<dbReference type="Pfam" id="PF04082">
    <property type="entry name" value="Fungal_trans"/>
    <property type="match status" value="1"/>
</dbReference>
<dbReference type="GO" id="GO:0006351">
    <property type="term" value="P:DNA-templated transcription"/>
    <property type="evidence" value="ECO:0007669"/>
    <property type="project" value="InterPro"/>
</dbReference>
<comment type="subcellular location">
    <subcellularLocation>
        <location evidence="1">Nucleus</location>
    </subcellularLocation>
</comment>
<evidence type="ECO:0000256" key="3">
    <source>
        <dbReference type="ARBA" id="ARBA00023015"/>
    </source>
</evidence>
<name>A0A2L2SSI2_9HYPO</name>
<organism evidence="8 9">
    <name type="scientific">Fusarium venenatum</name>
    <dbReference type="NCBI Taxonomy" id="56646"/>
    <lineage>
        <taxon>Eukaryota</taxon>
        <taxon>Fungi</taxon>
        <taxon>Dikarya</taxon>
        <taxon>Ascomycota</taxon>
        <taxon>Pezizomycotina</taxon>
        <taxon>Sordariomycetes</taxon>
        <taxon>Hypocreomycetidae</taxon>
        <taxon>Hypocreales</taxon>
        <taxon>Nectriaceae</taxon>
        <taxon>Fusarium</taxon>
    </lineage>
</organism>
<dbReference type="PANTHER" id="PTHR47338:SF7">
    <property type="entry name" value="ZN(II)2CYS6 TRANSCRIPTION FACTOR (EUROFUNG)"/>
    <property type="match status" value="1"/>
</dbReference>
<keyword evidence="4" id="KW-0804">Transcription</keyword>
<dbReference type="GO" id="GO:0000981">
    <property type="term" value="F:DNA-binding transcription factor activity, RNA polymerase II-specific"/>
    <property type="evidence" value="ECO:0007669"/>
    <property type="project" value="InterPro"/>
</dbReference>
<dbReference type="AlphaFoldDB" id="A0A2L2SSI2"/>
<feature type="transmembrane region" description="Helical" evidence="6">
    <location>
        <begin position="12"/>
        <end position="32"/>
    </location>
</feature>
<evidence type="ECO:0000256" key="6">
    <source>
        <dbReference type="SAM" id="Phobius"/>
    </source>
</evidence>
<keyword evidence="9" id="KW-1185">Reference proteome</keyword>
<keyword evidence="6" id="KW-1133">Transmembrane helix</keyword>
<evidence type="ECO:0000313" key="9">
    <source>
        <dbReference type="Proteomes" id="UP000245910"/>
    </source>
</evidence>
<evidence type="ECO:0000256" key="5">
    <source>
        <dbReference type="ARBA" id="ARBA00023242"/>
    </source>
</evidence>
<dbReference type="InterPro" id="IPR050815">
    <property type="entry name" value="TF_fung"/>
</dbReference>
<keyword evidence="6" id="KW-0472">Membrane</keyword>
<keyword evidence="5" id="KW-0539">Nucleus</keyword>
<protein>
    <recommendedName>
        <fullName evidence="7">Xylanolytic transcriptional activator regulatory domain-containing protein</fullName>
    </recommendedName>
</protein>
<evidence type="ECO:0000256" key="1">
    <source>
        <dbReference type="ARBA" id="ARBA00004123"/>
    </source>
</evidence>
<dbReference type="STRING" id="56646.A0A2L2SSI2"/>
<accession>A0A2L2SSI2</accession>
<sequence length="387" mass="43700">MDQYQSKNINKALLLALIGVVSVYHDLGPGMVEQGDKFIARAETLILQDLENPSVPNVQALIFIIKHRAYRRRFTSAFALTAIAIRSAMGLKLNYDDPKLDFLTQECCRRTMWSMYLIDTVMSAGYQEFTLSSSRLLHIQLPTHDTNFDLDIPEKGDYLDSPRYTPGDKAPSTLGLVIRMMYIRYRVLEFTKQAVASEVVISELGPQVDAFQLEFNNYQSQLPTQFQSTTRNIQLHAHSPSLSSFLSIQIHCYMAQCNVYRLSMEGLVEALPQHVLAAMDQDLVRACQIRCYKSAISLAEVLHTVLSMKPDGVALDLDIAVSTYQCFRILAHANYTLKIVPEDMSEVIKMHCQTCIGFLETMFFDCEAAVAIVRSTPGFCYNQLTGE</sequence>
<dbReference type="EMBL" id="LN649230">
    <property type="protein sequence ID" value="CEI60092.1"/>
    <property type="molecule type" value="Genomic_DNA"/>
</dbReference>
<dbReference type="InterPro" id="IPR007219">
    <property type="entry name" value="XnlR_reg_dom"/>
</dbReference>
<feature type="domain" description="Xylanolytic transcriptional activator regulatory" evidence="7">
    <location>
        <begin position="34"/>
        <end position="149"/>
    </location>
</feature>